<dbReference type="Proteomes" id="UP000216195">
    <property type="component" value="Unassembled WGS sequence"/>
</dbReference>
<dbReference type="Proteomes" id="UP000219947">
    <property type="component" value="Unassembled WGS sequence"/>
</dbReference>
<feature type="signal peptide" evidence="2">
    <location>
        <begin position="1"/>
        <end position="28"/>
    </location>
</feature>
<gene>
    <name evidence="4" type="ORF">B8W87_09260</name>
    <name evidence="5" type="ORF">CRM92_08250</name>
</gene>
<evidence type="ECO:0000313" key="7">
    <source>
        <dbReference type="Proteomes" id="UP000219947"/>
    </source>
</evidence>
<evidence type="ECO:0000256" key="1">
    <source>
        <dbReference type="SAM" id="MobiDB-lite"/>
    </source>
</evidence>
<evidence type="ECO:0000313" key="6">
    <source>
        <dbReference type="Proteomes" id="UP000216195"/>
    </source>
</evidence>
<feature type="domain" description="DUF4232" evidence="3">
    <location>
        <begin position="160"/>
        <end position="291"/>
    </location>
</feature>
<dbReference type="PROSITE" id="PS51257">
    <property type="entry name" value="PROKAR_LIPOPROTEIN"/>
    <property type="match status" value="1"/>
</dbReference>
<dbReference type="RefSeq" id="WP_095343911.1">
    <property type="nucleotide sequence ID" value="NZ_CAURLQ010000016.1"/>
</dbReference>
<evidence type="ECO:0000259" key="3">
    <source>
        <dbReference type="Pfam" id="PF14016"/>
    </source>
</evidence>
<comment type="caution">
    <text evidence="5">The sequence shown here is derived from an EMBL/GenBank/DDBJ whole genome shotgun (WGS) entry which is preliminary data.</text>
</comment>
<feature type="chain" id="PRO_5041060177" evidence="2">
    <location>
        <begin position="29"/>
        <end position="293"/>
    </location>
</feature>
<dbReference type="InterPro" id="IPR025326">
    <property type="entry name" value="DUF4232"/>
</dbReference>
<keyword evidence="2" id="KW-0732">Signal</keyword>
<dbReference type="Pfam" id="PF14016">
    <property type="entry name" value="DUF4232"/>
    <property type="match status" value="1"/>
</dbReference>
<keyword evidence="7" id="KW-1185">Reference proteome</keyword>
<proteinExistence type="predicted"/>
<evidence type="ECO:0000313" key="4">
    <source>
        <dbReference type="EMBL" id="PAK84903.1"/>
    </source>
</evidence>
<reference evidence="4 6" key="1">
    <citation type="submission" date="2017-04" db="EMBL/GenBank/DDBJ databases">
        <title>Kefir bacterial isolates.</title>
        <authorList>
            <person name="Kim Y."/>
            <person name="Blasche S."/>
            <person name="Patil K.R."/>
        </authorList>
    </citation>
    <scope>NUCLEOTIDE SEQUENCE [LARGE SCALE GENOMIC DNA]</scope>
    <source>
        <strain evidence="4 6">OG2-1</strain>
    </source>
</reference>
<feature type="compositionally biased region" description="Polar residues" evidence="1">
    <location>
        <begin position="33"/>
        <end position="44"/>
    </location>
</feature>
<feature type="compositionally biased region" description="Polar residues" evidence="1">
    <location>
        <begin position="60"/>
        <end position="74"/>
    </location>
</feature>
<dbReference type="EMBL" id="PDEV01000003">
    <property type="protein sequence ID" value="PEN16068.1"/>
    <property type="molecule type" value="Genomic_DNA"/>
</dbReference>
<reference evidence="5" key="2">
    <citation type="submission" date="2017-10" db="EMBL/GenBank/DDBJ databases">
        <title>Kefir isolates.</title>
        <authorList>
            <person name="Kim Y."/>
            <person name="Blasche S."/>
        </authorList>
    </citation>
    <scope>NUCLEOTIDE SEQUENCE [LARGE SCALE GENOMIC DNA]</scope>
    <source>
        <strain evidence="5">OG2-2</strain>
    </source>
</reference>
<name>A0A269YH73_9MICC</name>
<dbReference type="EMBL" id="NCWU01000014">
    <property type="protein sequence ID" value="PAK84903.1"/>
    <property type="molecule type" value="Genomic_DNA"/>
</dbReference>
<organism evidence="5 7">
    <name type="scientific">Rothia dentocariosa</name>
    <dbReference type="NCBI Taxonomy" id="2047"/>
    <lineage>
        <taxon>Bacteria</taxon>
        <taxon>Bacillati</taxon>
        <taxon>Actinomycetota</taxon>
        <taxon>Actinomycetes</taxon>
        <taxon>Micrococcales</taxon>
        <taxon>Micrococcaceae</taxon>
        <taxon>Rothia</taxon>
    </lineage>
</organism>
<feature type="compositionally biased region" description="Basic and acidic residues" evidence="1">
    <location>
        <begin position="75"/>
        <end position="121"/>
    </location>
</feature>
<dbReference type="AlphaFoldDB" id="A0A269YH73"/>
<accession>A0A269YH73</accession>
<sequence length="293" mass="29419">MTSSAKILYSATALLCALTLAGCGVSDADHSAQTDASPSASASVAQGKITRASDPAHSVSPGSISTAGGDSSQSPEDKPTDNNDSHSNDEHSEDGAKKKDSNSKDSHDKKSSSGEESKDADGSSSNNDGDNGTEESSSPEAKQPGRSATGSSGSLLASACQITDLSVSVSEDKGTPGARKFMLTFTNVSEEPCVLKGNPTVVYADSNFSQIGSPARPAAGSTNPTGTLLHTGESTNAPVTSVNAGPLGKNCSPTMAHGFLVQVPGDGNWTTVSASSEACTGKVQQLSVGQFGS</sequence>
<feature type="region of interest" description="Disordered" evidence="1">
    <location>
        <begin position="27"/>
        <end position="154"/>
    </location>
</feature>
<evidence type="ECO:0000313" key="5">
    <source>
        <dbReference type="EMBL" id="PEN16068.1"/>
    </source>
</evidence>
<protein>
    <submittedName>
        <fullName evidence="5">DUF4232 domain-containing protein</fullName>
    </submittedName>
    <submittedName>
        <fullName evidence="4">Dentin sialophosphoprotein</fullName>
    </submittedName>
</protein>
<evidence type="ECO:0000256" key="2">
    <source>
        <dbReference type="SAM" id="SignalP"/>
    </source>
</evidence>